<accession>A0A8H6Z175</accession>
<sequence length="350" mass="39248">MPTLRGPFLLPQELVDLILDHLVGARSFKACSLVSRAWMPRSRSYLFKTCKLSLRNLGAFCDLLRSPNCTFIPHVRSIAAYRCSGDAEDHCFNDVAEDLRRLINVRTLDVILNIVIRASNVEDYFLRGFFTAFPHITRLDLLCGGKPPSLPAPLIKTLCMFPALQVLVVRETSSLKLEEPPADAIPPPGLHSLTLGMGTGAPILAWLHATGHLPNVNSLKLDLVKLSEASTVRAALQQVGGALHHLDIDLTWTPETYWARSSTVFDLALHPNLKTLTLHDSSWDSSWIFDYGLRSFDTNQMIQFITRLSAPTLERISVALYLRVYENAHWEALDAFLCSDRFPRLRTVAF</sequence>
<keyword evidence="2" id="KW-1185">Reference proteome</keyword>
<protein>
    <recommendedName>
        <fullName evidence="3">F-box domain-containing protein</fullName>
    </recommendedName>
</protein>
<organism evidence="1 2">
    <name type="scientific">Mycena venus</name>
    <dbReference type="NCBI Taxonomy" id="2733690"/>
    <lineage>
        <taxon>Eukaryota</taxon>
        <taxon>Fungi</taxon>
        <taxon>Dikarya</taxon>
        <taxon>Basidiomycota</taxon>
        <taxon>Agaricomycotina</taxon>
        <taxon>Agaricomycetes</taxon>
        <taxon>Agaricomycetidae</taxon>
        <taxon>Agaricales</taxon>
        <taxon>Marasmiineae</taxon>
        <taxon>Mycenaceae</taxon>
        <taxon>Mycena</taxon>
    </lineage>
</organism>
<name>A0A8H6Z175_9AGAR</name>
<proteinExistence type="predicted"/>
<dbReference type="EMBL" id="JACAZI010000002">
    <property type="protein sequence ID" value="KAF7369074.1"/>
    <property type="molecule type" value="Genomic_DNA"/>
</dbReference>
<reference evidence="1" key="1">
    <citation type="submission" date="2020-05" db="EMBL/GenBank/DDBJ databases">
        <title>Mycena genomes resolve the evolution of fungal bioluminescence.</title>
        <authorList>
            <person name="Tsai I.J."/>
        </authorList>
    </citation>
    <scope>NUCLEOTIDE SEQUENCE</scope>
    <source>
        <strain evidence="1">CCC161011</strain>
    </source>
</reference>
<evidence type="ECO:0000313" key="2">
    <source>
        <dbReference type="Proteomes" id="UP000620124"/>
    </source>
</evidence>
<dbReference type="AlphaFoldDB" id="A0A8H6Z175"/>
<gene>
    <name evidence="1" type="ORF">MVEN_00234200</name>
</gene>
<dbReference type="SUPFAM" id="SSF52047">
    <property type="entry name" value="RNI-like"/>
    <property type="match status" value="1"/>
</dbReference>
<evidence type="ECO:0008006" key="3">
    <source>
        <dbReference type="Google" id="ProtNLM"/>
    </source>
</evidence>
<evidence type="ECO:0000313" key="1">
    <source>
        <dbReference type="EMBL" id="KAF7369074.1"/>
    </source>
</evidence>
<comment type="caution">
    <text evidence="1">The sequence shown here is derived from an EMBL/GenBank/DDBJ whole genome shotgun (WGS) entry which is preliminary data.</text>
</comment>
<dbReference type="OrthoDB" id="2788229at2759"/>
<dbReference type="Proteomes" id="UP000620124">
    <property type="component" value="Unassembled WGS sequence"/>
</dbReference>
<dbReference type="InterPro" id="IPR032675">
    <property type="entry name" value="LRR_dom_sf"/>
</dbReference>
<dbReference type="Gene3D" id="3.80.10.10">
    <property type="entry name" value="Ribonuclease Inhibitor"/>
    <property type="match status" value="1"/>
</dbReference>